<proteinExistence type="predicted"/>
<dbReference type="EMBL" id="CAUYUJ010015504">
    <property type="protein sequence ID" value="CAK0854834.1"/>
    <property type="molecule type" value="Genomic_DNA"/>
</dbReference>
<feature type="region of interest" description="Disordered" evidence="1">
    <location>
        <begin position="105"/>
        <end position="126"/>
    </location>
</feature>
<evidence type="ECO:0000256" key="1">
    <source>
        <dbReference type="SAM" id="MobiDB-lite"/>
    </source>
</evidence>
<name>A0ABN9U737_9DINO</name>
<sequence length="213" mass="20947">MAVMLYCTPPGLQTPSSCGTFRAGLHCIARPASRLRALGCLGARGAAMSVRLPYGRLAAGPPDGQAAPAWRLARLRLAAGSLAACTGAGALAVAGWHAGARLPAAPEARAPNPGGPPSGQGAGGGEEALVEGAGACGSTCVGHTCDYWLETNPFASCEVLEGRGCDCSGCRGCAGGGGGARGGSAPARGILEGRAAAPIISEPVVGPRRVRHV</sequence>
<keyword evidence="3" id="KW-1185">Reference proteome</keyword>
<feature type="compositionally biased region" description="Gly residues" evidence="1">
    <location>
        <begin position="117"/>
        <end position="126"/>
    </location>
</feature>
<comment type="caution">
    <text evidence="2">The sequence shown here is derived from an EMBL/GenBank/DDBJ whole genome shotgun (WGS) entry which is preliminary data.</text>
</comment>
<evidence type="ECO:0000313" key="3">
    <source>
        <dbReference type="Proteomes" id="UP001189429"/>
    </source>
</evidence>
<gene>
    <name evidence="2" type="ORF">PCOR1329_LOCUS45778</name>
</gene>
<reference evidence="2" key="1">
    <citation type="submission" date="2023-10" db="EMBL/GenBank/DDBJ databases">
        <authorList>
            <person name="Chen Y."/>
            <person name="Shah S."/>
            <person name="Dougan E. K."/>
            <person name="Thang M."/>
            <person name="Chan C."/>
        </authorList>
    </citation>
    <scope>NUCLEOTIDE SEQUENCE [LARGE SCALE GENOMIC DNA]</scope>
</reference>
<organism evidence="2 3">
    <name type="scientific">Prorocentrum cordatum</name>
    <dbReference type="NCBI Taxonomy" id="2364126"/>
    <lineage>
        <taxon>Eukaryota</taxon>
        <taxon>Sar</taxon>
        <taxon>Alveolata</taxon>
        <taxon>Dinophyceae</taxon>
        <taxon>Prorocentrales</taxon>
        <taxon>Prorocentraceae</taxon>
        <taxon>Prorocentrum</taxon>
    </lineage>
</organism>
<evidence type="ECO:0000313" key="2">
    <source>
        <dbReference type="EMBL" id="CAK0854834.1"/>
    </source>
</evidence>
<dbReference type="Proteomes" id="UP001189429">
    <property type="component" value="Unassembled WGS sequence"/>
</dbReference>
<protein>
    <submittedName>
        <fullName evidence="2">Uncharacterized protein</fullName>
    </submittedName>
</protein>
<accession>A0ABN9U737</accession>